<reference evidence="2" key="2">
    <citation type="submission" date="2021-01" db="EMBL/GenBank/DDBJ databases">
        <authorList>
            <person name="Schikora-Tamarit M.A."/>
        </authorList>
    </citation>
    <scope>NUCLEOTIDE SEQUENCE</scope>
    <source>
        <strain evidence="2">NCAIM Y.01608</strain>
    </source>
</reference>
<dbReference type="Proteomes" id="UP000788993">
    <property type="component" value="Unassembled WGS sequence"/>
</dbReference>
<sequence>MKSSSSPPMIPAASLDLKGFQTLLTWCEILGHQQILFSSCNINSRVSVWFDYHLGSSFSTSLSTSGTTSSTSSTTSSTSGSTSSTSGSASSSTGSASWCSSKTTTTSSAAASAASV</sequence>
<dbReference type="AlphaFoldDB" id="A0A9P8NVC1"/>
<keyword evidence="3" id="KW-1185">Reference proteome</keyword>
<evidence type="ECO:0000313" key="2">
    <source>
        <dbReference type="EMBL" id="KAH3659892.1"/>
    </source>
</evidence>
<dbReference type="EMBL" id="JAEUBD010001504">
    <property type="protein sequence ID" value="KAH3659892.1"/>
    <property type="molecule type" value="Genomic_DNA"/>
</dbReference>
<name>A0A9P8NVC1_9ASCO</name>
<comment type="caution">
    <text evidence="2">The sequence shown here is derived from an EMBL/GenBank/DDBJ whole genome shotgun (WGS) entry which is preliminary data.</text>
</comment>
<gene>
    <name evidence="2" type="ORF">OGATHE_005937</name>
</gene>
<proteinExistence type="predicted"/>
<evidence type="ECO:0000256" key="1">
    <source>
        <dbReference type="SAM" id="MobiDB-lite"/>
    </source>
</evidence>
<feature type="region of interest" description="Disordered" evidence="1">
    <location>
        <begin position="59"/>
        <end position="116"/>
    </location>
</feature>
<evidence type="ECO:0000313" key="3">
    <source>
        <dbReference type="Proteomes" id="UP000788993"/>
    </source>
</evidence>
<accession>A0A9P8NVC1</accession>
<protein>
    <submittedName>
        <fullName evidence="2">Uncharacterized protein</fullName>
    </submittedName>
</protein>
<organism evidence="2 3">
    <name type="scientific">Ogataea polymorpha</name>
    <dbReference type="NCBI Taxonomy" id="460523"/>
    <lineage>
        <taxon>Eukaryota</taxon>
        <taxon>Fungi</taxon>
        <taxon>Dikarya</taxon>
        <taxon>Ascomycota</taxon>
        <taxon>Saccharomycotina</taxon>
        <taxon>Pichiomycetes</taxon>
        <taxon>Pichiales</taxon>
        <taxon>Pichiaceae</taxon>
        <taxon>Ogataea</taxon>
    </lineage>
</organism>
<reference evidence="2" key="1">
    <citation type="journal article" date="2021" name="Open Biol.">
        <title>Shared evolutionary footprints suggest mitochondrial oxidative damage underlies multiple complex I losses in fungi.</title>
        <authorList>
            <person name="Schikora-Tamarit M.A."/>
            <person name="Marcet-Houben M."/>
            <person name="Nosek J."/>
            <person name="Gabaldon T."/>
        </authorList>
    </citation>
    <scope>NUCLEOTIDE SEQUENCE</scope>
    <source>
        <strain evidence="2">NCAIM Y.01608</strain>
    </source>
</reference>